<dbReference type="SUPFAM" id="SSF54427">
    <property type="entry name" value="NTF2-like"/>
    <property type="match status" value="1"/>
</dbReference>
<dbReference type="GeneID" id="9625671"/>
<dbReference type="EMBL" id="GL378354">
    <property type="protein sequence ID" value="EFJ45970.1"/>
    <property type="molecule type" value="Genomic_DNA"/>
</dbReference>
<name>D8U2W5_VOLCA</name>
<dbReference type="AlphaFoldDB" id="D8U2W5"/>
<feature type="compositionally biased region" description="Low complexity" evidence="1">
    <location>
        <begin position="471"/>
        <end position="493"/>
    </location>
</feature>
<evidence type="ECO:0000256" key="1">
    <source>
        <dbReference type="SAM" id="MobiDB-lite"/>
    </source>
</evidence>
<feature type="region of interest" description="Disordered" evidence="1">
    <location>
        <begin position="9"/>
        <end position="36"/>
    </location>
</feature>
<evidence type="ECO:0000313" key="3">
    <source>
        <dbReference type="Proteomes" id="UP000001058"/>
    </source>
</evidence>
<dbReference type="InParanoid" id="D8U2W5"/>
<feature type="region of interest" description="Disordered" evidence="1">
    <location>
        <begin position="452"/>
        <end position="493"/>
    </location>
</feature>
<dbReference type="InterPro" id="IPR032710">
    <property type="entry name" value="NTF2-like_dom_sf"/>
</dbReference>
<organism evidence="3">
    <name type="scientific">Volvox carteri f. nagariensis</name>
    <dbReference type="NCBI Taxonomy" id="3068"/>
    <lineage>
        <taxon>Eukaryota</taxon>
        <taxon>Viridiplantae</taxon>
        <taxon>Chlorophyta</taxon>
        <taxon>core chlorophytes</taxon>
        <taxon>Chlorophyceae</taxon>
        <taxon>CS clade</taxon>
        <taxon>Chlamydomonadales</taxon>
        <taxon>Volvocaceae</taxon>
        <taxon>Volvox</taxon>
    </lineage>
</organism>
<dbReference type="STRING" id="3068.D8U2W5"/>
<protein>
    <submittedName>
        <fullName evidence="2">Uncharacterized protein</fullName>
    </submittedName>
</protein>
<dbReference type="RefSeq" id="XP_002953048.1">
    <property type="nucleotide sequence ID" value="XM_002953002.1"/>
</dbReference>
<dbReference type="OrthoDB" id="537761at2759"/>
<feature type="compositionally biased region" description="Low complexity" evidence="1">
    <location>
        <begin position="22"/>
        <end position="33"/>
    </location>
</feature>
<proteinExistence type="predicted"/>
<accession>D8U2W5</accession>
<gene>
    <name evidence="2" type="ORF">VOLCADRAFT_93725</name>
</gene>
<dbReference type="KEGG" id="vcn:VOLCADRAFT_93725"/>
<keyword evidence="3" id="KW-1185">Reference proteome</keyword>
<reference evidence="2 3" key="1">
    <citation type="journal article" date="2010" name="Science">
        <title>Genomic analysis of organismal complexity in the multicellular green alga Volvox carteri.</title>
        <authorList>
            <person name="Prochnik S.E."/>
            <person name="Umen J."/>
            <person name="Nedelcu A.M."/>
            <person name="Hallmann A."/>
            <person name="Miller S.M."/>
            <person name="Nishii I."/>
            <person name="Ferris P."/>
            <person name="Kuo A."/>
            <person name="Mitros T."/>
            <person name="Fritz-Laylin L.K."/>
            <person name="Hellsten U."/>
            <person name="Chapman J."/>
            <person name="Simakov O."/>
            <person name="Rensing S.A."/>
            <person name="Terry A."/>
            <person name="Pangilinan J."/>
            <person name="Kapitonov V."/>
            <person name="Jurka J."/>
            <person name="Salamov A."/>
            <person name="Shapiro H."/>
            <person name="Schmutz J."/>
            <person name="Grimwood J."/>
            <person name="Lindquist E."/>
            <person name="Lucas S."/>
            <person name="Grigoriev I.V."/>
            <person name="Schmitt R."/>
            <person name="Kirk D."/>
            <person name="Rokhsar D.S."/>
        </authorList>
    </citation>
    <scope>NUCLEOTIDE SEQUENCE [LARGE SCALE GENOMIC DNA]</scope>
    <source>
        <strain evidence="3">f. Nagariensis / Eve</strain>
    </source>
</reference>
<evidence type="ECO:0000313" key="2">
    <source>
        <dbReference type="EMBL" id="EFJ45970.1"/>
    </source>
</evidence>
<sequence length="493" mass="53254">MLLTRSLARAPQMSKGAAQQADNSHTSSSNSDDPVASTTLAERLEVVCKRFLHDVCYWTNFDSGEPLEAADVKRAATGSMVFMLDAGAVAKRAKCSGLGPAEMTQQNKTDPTVLSRLYMAPDATIHADGLFGYLAPPTMTGQDAFFDYVERERAAYQPLLLEILLVAVNEDQDTAFALSIFHMKSVGPWLGSQATGRISEGVRIDELRFDSEAKIVEAWCNRQLFQEERDALLRDPQHHHAAGFDRSRLRRQVSEHEDGSHGPLAPHKMMQLASVWAELWNVATASGSLNPDVLDNLMEEDFALCDLLGLTGDDSEHLDHPFTAIRNREDAKRVLQELTDKYDVDESVVRIAARHGTNATFTHWRARLVLRTPASVAAREAAAADLFASRGPDPLVPARGQNQGAGGVGVGVIGSSSFNTEATELLLFSPCGKLQCVYQFRKPLGSDRRAVLAAPPPATAAEEAEEDEEAAAATAAAEPGGEGMARAAAAATS</sequence>
<dbReference type="Gene3D" id="3.10.450.50">
    <property type="match status" value="1"/>
</dbReference>
<dbReference type="Proteomes" id="UP000001058">
    <property type="component" value="Unassembled WGS sequence"/>
</dbReference>